<evidence type="ECO:0000259" key="1">
    <source>
        <dbReference type="Pfam" id="PF13954"/>
    </source>
</evidence>
<accession>A0A485B519</accession>
<proteinExistence type="predicted"/>
<dbReference type="InterPro" id="IPR025885">
    <property type="entry name" value="PapC_N"/>
</dbReference>
<organism evidence="2 3">
    <name type="scientific">Kluyvera cryocrescens</name>
    <name type="common">Kluyvera citrophila</name>
    <dbReference type="NCBI Taxonomy" id="580"/>
    <lineage>
        <taxon>Bacteria</taxon>
        <taxon>Pseudomonadati</taxon>
        <taxon>Pseudomonadota</taxon>
        <taxon>Gammaproteobacteria</taxon>
        <taxon>Enterobacterales</taxon>
        <taxon>Enterobacteriaceae</taxon>
        <taxon>Kluyvera</taxon>
    </lineage>
</organism>
<name>A0A485B519_KLUCR</name>
<dbReference type="Pfam" id="PF13954">
    <property type="entry name" value="PapC_N"/>
    <property type="match status" value="1"/>
</dbReference>
<evidence type="ECO:0000313" key="3">
    <source>
        <dbReference type="Proteomes" id="UP000401081"/>
    </source>
</evidence>
<dbReference type="EMBL" id="CAADJD010000018">
    <property type="protein sequence ID" value="VFS63739.1"/>
    <property type="molecule type" value="Genomic_DNA"/>
</dbReference>
<feature type="domain" description="PapC N-terminal" evidence="1">
    <location>
        <begin position="42"/>
        <end position="96"/>
    </location>
</feature>
<sequence>MITVKKTTSDLPGDLSTSILLACLPTALWLLCYSSATKADDYFDPAAVELSDPQQKTVDLHYFARSGGQQPGRYPVAIWVNQQPVGQETIEFVEEGGVLKTATNGGSACGIWGQCQCFFCLQHAA</sequence>
<keyword evidence="3" id="KW-1185">Reference proteome</keyword>
<evidence type="ECO:0000313" key="2">
    <source>
        <dbReference type="EMBL" id="VFS63739.1"/>
    </source>
</evidence>
<dbReference type="Proteomes" id="UP000401081">
    <property type="component" value="Unassembled WGS sequence"/>
</dbReference>
<reference evidence="2 3" key="1">
    <citation type="submission" date="2019-03" db="EMBL/GenBank/DDBJ databases">
        <authorList>
            <consortium name="Pathogen Informatics"/>
        </authorList>
    </citation>
    <scope>NUCLEOTIDE SEQUENCE [LARGE SCALE GENOMIC DNA]</scope>
    <source>
        <strain evidence="2 3">NCTC12993</strain>
    </source>
</reference>
<gene>
    <name evidence="2" type="ORF">NCTC12993_02805</name>
</gene>
<dbReference type="InterPro" id="IPR037224">
    <property type="entry name" value="PapC_N_sf"/>
</dbReference>
<protein>
    <submittedName>
        <fullName evidence="2">Outer membrane usher protein</fullName>
    </submittedName>
</protein>
<dbReference type="Gene3D" id="3.10.20.410">
    <property type="match status" value="1"/>
</dbReference>
<dbReference type="SUPFAM" id="SSF141729">
    <property type="entry name" value="FimD N-terminal domain-like"/>
    <property type="match status" value="1"/>
</dbReference>
<dbReference type="AlphaFoldDB" id="A0A485B519"/>